<sequence length="127" mass="14031">MNAEIVATLEEKYPAVDSLDRTADAVVELLTTKVPRNAFGADLEERIRNILVENMPTWGVRVSDSSAAITPDFTLRDPETGEEIPVEVKKRRRRIVSDLGVHPDDAPEQKTSSDEPPKPMGAVPPKK</sequence>
<evidence type="ECO:0000313" key="2">
    <source>
        <dbReference type="EMBL" id="UOA14528.1"/>
    </source>
</evidence>
<evidence type="ECO:0000256" key="1">
    <source>
        <dbReference type="SAM" id="MobiDB-lite"/>
    </source>
</evidence>
<proteinExistence type="predicted"/>
<evidence type="ECO:0000313" key="3">
    <source>
        <dbReference type="Proteomes" id="UP000831019"/>
    </source>
</evidence>
<gene>
    <name evidence="2" type="ORF">DSM109990_01334</name>
</gene>
<feature type="compositionally biased region" description="Basic and acidic residues" evidence="1">
    <location>
        <begin position="101"/>
        <end position="117"/>
    </location>
</feature>
<feature type="region of interest" description="Disordered" evidence="1">
    <location>
        <begin position="94"/>
        <end position="127"/>
    </location>
</feature>
<dbReference type="Proteomes" id="UP000831019">
    <property type="component" value="Chromosome"/>
</dbReference>
<name>A0ABY3ZP72_9RHOB</name>
<protein>
    <submittedName>
        <fullName evidence="2">Uncharacterized protein</fullName>
    </submittedName>
</protein>
<dbReference type="EMBL" id="CP085144">
    <property type="protein sequence ID" value="UOA14528.1"/>
    <property type="molecule type" value="Genomic_DNA"/>
</dbReference>
<organism evidence="2 3">
    <name type="scientific">Sulfitobacter dubius</name>
    <dbReference type="NCBI Taxonomy" id="218673"/>
    <lineage>
        <taxon>Bacteria</taxon>
        <taxon>Pseudomonadati</taxon>
        <taxon>Pseudomonadota</taxon>
        <taxon>Alphaproteobacteria</taxon>
        <taxon>Rhodobacterales</taxon>
        <taxon>Roseobacteraceae</taxon>
        <taxon>Sulfitobacter</taxon>
    </lineage>
</organism>
<reference evidence="3" key="1">
    <citation type="journal article" date="2022" name="Microorganisms">
        <title>Beyond the ABCs#Discovery of Three New Plasmid Types in Rhodobacterales (RepQ, RepY, RepW).</title>
        <authorList>
            <person name="Freese H.M."/>
            <person name="Ringel V."/>
            <person name="Overmann J."/>
            <person name="Petersen J."/>
        </authorList>
    </citation>
    <scope>NUCLEOTIDE SEQUENCE [LARGE SCALE GENOMIC DNA]</scope>
    <source>
        <strain evidence="3">DSM 109990</strain>
    </source>
</reference>
<keyword evidence="3" id="KW-1185">Reference proteome</keyword>
<accession>A0ABY3ZP72</accession>